<dbReference type="Proteomes" id="UP000270296">
    <property type="component" value="Unassembled WGS sequence"/>
</dbReference>
<proteinExistence type="predicted"/>
<organism evidence="3">
    <name type="scientific">Soboliphyme baturini</name>
    <dbReference type="NCBI Taxonomy" id="241478"/>
    <lineage>
        <taxon>Eukaryota</taxon>
        <taxon>Metazoa</taxon>
        <taxon>Ecdysozoa</taxon>
        <taxon>Nematoda</taxon>
        <taxon>Enoplea</taxon>
        <taxon>Dorylaimia</taxon>
        <taxon>Dioctophymatida</taxon>
        <taxon>Dioctophymatoidea</taxon>
        <taxon>Soboliphymatidae</taxon>
        <taxon>Soboliphyme</taxon>
    </lineage>
</organism>
<accession>A0A183J2B5</accession>
<protein>
    <submittedName>
        <fullName evidence="1 3">Uncharacterized protein</fullName>
    </submittedName>
</protein>
<keyword evidence="2" id="KW-1185">Reference proteome</keyword>
<dbReference type="EMBL" id="UZAM01013482">
    <property type="protein sequence ID" value="VDP28156.1"/>
    <property type="molecule type" value="Genomic_DNA"/>
</dbReference>
<gene>
    <name evidence="1" type="ORF">SBAD_LOCUS10013</name>
</gene>
<name>A0A183J2B5_9BILA</name>
<evidence type="ECO:0000313" key="1">
    <source>
        <dbReference type="EMBL" id="VDP28156.1"/>
    </source>
</evidence>
<evidence type="ECO:0000313" key="2">
    <source>
        <dbReference type="Proteomes" id="UP000270296"/>
    </source>
</evidence>
<sequence length="128" mass="14582">MFVVCRYGSVITVPLQCAERCSIRLWNGARFKLSVITVVFRFVRQFFTFDNASSFMSLSSEHLPRSIFADYLPAKPQFRAKHEQGSSIEQRLPDGRFHARINTGPVDDVPCLINGVKHVFTCRSLKSP</sequence>
<dbReference type="AlphaFoldDB" id="A0A183J2B5"/>
<reference evidence="3" key="1">
    <citation type="submission" date="2016-06" db="UniProtKB">
        <authorList>
            <consortium name="WormBaseParasite"/>
        </authorList>
    </citation>
    <scope>IDENTIFICATION</scope>
</reference>
<reference evidence="1 2" key="2">
    <citation type="submission" date="2018-11" db="EMBL/GenBank/DDBJ databases">
        <authorList>
            <consortium name="Pathogen Informatics"/>
        </authorList>
    </citation>
    <scope>NUCLEOTIDE SEQUENCE [LARGE SCALE GENOMIC DNA]</scope>
</reference>
<evidence type="ECO:0000313" key="3">
    <source>
        <dbReference type="WBParaSite" id="SBAD_0001036801-mRNA-1"/>
    </source>
</evidence>
<dbReference type="WBParaSite" id="SBAD_0001036801-mRNA-1">
    <property type="protein sequence ID" value="SBAD_0001036801-mRNA-1"/>
    <property type="gene ID" value="SBAD_0001036801"/>
</dbReference>